<dbReference type="InterPro" id="IPR042094">
    <property type="entry name" value="T2SS_GspF_sf"/>
</dbReference>
<evidence type="ECO:0000256" key="5">
    <source>
        <dbReference type="ARBA" id="ARBA00022692"/>
    </source>
</evidence>
<feature type="transmembrane region" description="Helical" evidence="8">
    <location>
        <begin position="169"/>
        <end position="189"/>
    </location>
</feature>
<dbReference type="PANTHER" id="PTHR30012">
    <property type="entry name" value="GENERAL SECRETION PATHWAY PROTEIN"/>
    <property type="match status" value="1"/>
</dbReference>
<feature type="transmembrane region" description="Helical" evidence="8">
    <location>
        <begin position="111"/>
        <end position="133"/>
    </location>
</feature>
<dbReference type="PaxDb" id="195103-CPF_2097"/>
<dbReference type="EMBL" id="CP000246">
    <property type="protein sequence ID" value="ABG82500.1"/>
    <property type="molecule type" value="Genomic_DNA"/>
</dbReference>
<feature type="transmembrane region" description="Helical" evidence="8">
    <location>
        <begin position="312"/>
        <end position="333"/>
    </location>
</feature>
<evidence type="ECO:0000256" key="7">
    <source>
        <dbReference type="ARBA" id="ARBA00023136"/>
    </source>
</evidence>
<dbReference type="eggNOG" id="COG1459">
    <property type="taxonomic scope" value="Bacteria"/>
</dbReference>
<dbReference type="STRING" id="195103.CPF_2097"/>
<evidence type="ECO:0000256" key="8">
    <source>
        <dbReference type="SAM" id="Phobius"/>
    </source>
</evidence>
<evidence type="ECO:0000256" key="1">
    <source>
        <dbReference type="ARBA" id="ARBA00004429"/>
    </source>
</evidence>
<dbReference type="Proteomes" id="UP000001823">
    <property type="component" value="Chromosome"/>
</dbReference>
<evidence type="ECO:0000259" key="9">
    <source>
        <dbReference type="Pfam" id="PF00482"/>
    </source>
</evidence>
<dbReference type="GeneID" id="93001622"/>
<proteinExistence type="inferred from homology"/>
<organism evidence="10 11">
    <name type="scientific">Clostridium perfringens (strain ATCC 13124 / DSM 756 / JCM 1290 / NCIMB 6125 / NCTC 8237 / Type A)</name>
    <dbReference type="NCBI Taxonomy" id="195103"/>
    <lineage>
        <taxon>Bacteria</taxon>
        <taxon>Bacillati</taxon>
        <taxon>Bacillota</taxon>
        <taxon>Clostridia</taxon>
        <taxon>Eubacteriales</taxon>
        <taxon>Clostridiaceae</taxon>
        <taxon>Clostridium</taxon>
    </lineage>
</organism>
<evidence type="ECO:0000256" key="3">
    <source>
        <dbReference type="ARBA" id="ARBA00022475"/>
    </source>
</evidence>
<evidence type="ECO:0000256" key="2">
    <source>
        <dbReference type="ARBA" id="ARBA00005745"/>
    </source>
</evidence>
<evidence type="ECO:0000256" key="6">
    <source>
        <dbReference type="ARBA" id="ARBA00022989"/>
    </source>
</evidence>
<gene>
    <name evidence="10" type="ordered locus">CPF_2097</name>
</gene>
<comment type="subcellular location">
    <subcellularLocation>
        <location evidence="1">Cell inner membrane</location>
        <topology evidence="1">Multi-pass membrane protein</topology>
    </subcellularLocation>
</comment>
<keyword evidence="4" id="KW-0997">Cell inner membrane</keyword>
<keyword evidence="11" id="KW-1185">Reference proteome</keyword>
<dbReference type="Gene3D" id="1.20.81.30">
    <property type="entry name" value="Type II secretion system (T2SS), domain F"/>
    <property type="match status" value="2"/>
</dbReference>
<dbReference type="InterPro" id="IPR003004">
    <property type="entry name" value="GspF/PilC"/>
</dbReference>
<evidence type="ECO:0000256" key="4">
    <source>
        <dbReference type="ARBA" id="ARBA00022519"/>
    </source>
</evidence>
<feature type="transmembrane region" description="Helical" evidence="8">
    <location>
        <begin position="209"/>
        <end position="230"/>
    </location>
</feature>
<keyword evidence="3" id="KW-1003">Cell membrane</keyword>
<name>A0A0H2YNN1_CLOP1</name>
<comment type="similarity">
    <text evidence="2">Belongs to the GSP F family.</text>
</comment>
<keyword evidence="7 8" id="KW-0472">Membrane</keyword>
<dbReference type="FunFam" id="1.20.81.30:FF:000001">
    <property type="entry name" value="Type II secretion system protein F"/>
    <property type="match status" value="1"/>
</dbReference>
<dbReference type="GO" id="GO:0005886">
    <property type="term" value="C:plasma membrane"/>
    <property type="evidence" value="ECO:0007669"/>
    <property type="project" value="UniProtKB-SubCell"/>
</dbReference>
<dbReference type="PANTHER" id="PTHR30012:SF0">
    <property type="entry name" value="TYPE II SECRETION SYSTEM PROTEIN F-RELATED"/>
    <property type="match status" value="1"/>
</dbReference>
<protein>
    <submittedName>
        <fullName evidence="10">Pilus biogenesis protein</fullName>
    </submittedName>
</protein>
<dbReference type="PRINTS" id="PR00812">
    <property type="entry name" value="BCTERIALGSPF"/>
</dbReference>
<dbReference type="RefSeq" id="WP_011590966.1">
    <property type="nucleotide sequence ID" value="NC_008261.1"/>
</dbReference>
<dbReference type="Pfam" id="PF00482">
    <property type="entry name" value="T2SSF"/>
    <property type="match status" value="2"/>
</dbReference>
<sequence>MFGFKDEASYICLNLSTYVKSGMPIGRSLDLIKNTVKDKKYKESLKRIEKKVLNGEALSKAFKEEGNLYPDLMKDMMKIGEESGNLEEVLEKCARNILAEKEIKNKIIKSLRYPISLLIGLIIMIFGYVTYILPQFVDMYELRGIEGSKIMTLLNNYINFVEENPNVEVIVFCYFSCVLISLYLFFKVIPSEKILEKIEVYRMYYEIRILFLISMILNSGISLNNSLSVFGESLSDVKLRKYIKSINEELIKGTTLSSSIWKINVISHVSKGFLITGEESGLFSKNIEELLKIREKDFDRALNKTVGKIEPAMFIILGFVISAMMLLVLVPTFEGMKYV</sequence>
<dbReference type="InterPro" id="IPR018076">
    <property type="entry name" value="T2SS_GspF_dom"/>
</dbReference>
<feature type="domain" description="Type II secretion system protein GspF" evidence="9">
    <location>
        <begin position="212"/>
        <end position="331"/>
    </location>
</feature>
<keyword evidence="5 8" id="KW-0812">Transmembrane</keyword>
<accession>A0A0H2YNN1</accession>
<dbReference type="HOGENOM" id="CLU_035032_0_0_9"/>
<keyword evidence="6 8" id="KW-1133">Transmembrane helix</keyword>
<dbReference type="KEGG" id="cpf:CPF_2097"/>
<reference evidence="10 11" key="1">
    <citation type="journal article" date="2006" name="Genome Res.">
        <title>Skewed genomic variability in strains of the toxigenic bacterial pathogen, Clostridium perfringens.</title>
        <authorList>
            <person name="Myers G.S."/>
            <person name="Rasko D.A."/>
            <person name="Cheung J.K."/>
            <person name="Ravel J."/>
            <person name="Seshadri R."/>
            <person name="Deboy R.T."/>
            <person name="Ren Q."/>
            <person name="Varga J."/>
            <person name="Awad M.M."/>
            <person name="Brinkac L.M."/>
            <person name="Daugherty S.C."/>
            <person name="Haft D.H."/>
            <person name="Dodson R.J."/>
            <person name="Madupu R."/>
            <person name="Nelson W.C."/>
            <person name="Rosovitz M.J."/>
            <person name="Sullivan S.A."/>
            <person name="Khouri H."/>
            <person name="Dimitrov G.I."/>
            <person name="Watkins K.L."/>
            <person name="Mulligan S."/>
            <person name="Benton J."/>
            <person name="Radune D."/>
            <person name="Fisher D.J."/>
            <person name="Atkins H.S."/>
            <person name="Hiscox T."/>
            <person name="Jost B.H."/>
            <person name="Billington S.J."/>
            <person name="Songer J.G."/>
            <person name="McClane B.A."/>
            <person name="Titball R.W."/>
            <person name="Rood J.I."/>
            <person name="Melville S.B."/>
            <person name="Paulsen I.T."/>
        </authorList>
    </citation>
    <scope>NUCLEOTIDE SEQUENCE [LARGE SCALE GENOMIC DNA]</scope>
    <source>
        <strain evidence="11">ATCC 13124 / DSM 756 / JCM 1290 / NCIMB 6125 / NCTC 8237 / S 107 / Type A</strain>
    </source>
</reference>
<evidence type="ECO:0000313" key="10">
    <source>
        <dbReference type="EMBL" id="ABG82500.1"/>
    </source>
</evidence>
<dbReference type="AlphaFoldDB" id="A0A0H2YNN1"/>
<feature type="domain" description="Type II secretion system protein GspF" evidence="9">
    <location>
        <begin position="12"/>
        <end position="134"/>
    </location>
</feature>
<evidence type="ECO:0000313" key="11">
    <source>
        <dbReference type="Proteomes" id="UP000001823"/>
    </source>
</evidence>